<gene>
    <name evidence="3" type="ORF">ACTIVE_8131</name>
</gene>
<dbReference type="PANTHER" id="PTHR30627">
    <property type="entry name" value="PEPTIDOGLYCAN D,D-TRANSPEPTIDASE"/>
    <property type="match status" value="1"/>
</dbReference>
<dbReference type="RefSeq" id="WP_173099906.1">
    <property type="nucleotide sequence ID" value="NZ_CP053892.1"/>
</dbReference>
<dbReference type="AlphaFoldDB" id="A0A7D3W0F7"/>
<sequence length="512" mass="52919">MRSRSVAVLAVLVAVALGGGLVAAWRLRGGRGAGTPEKVAADFFAAWRRGSLDRMRDLVADPPADFARQYRALSHGLTVTSIIVEPRPVVRTGPRAAQADFTVTRTLADHGDWSFRAVLRLGRVDGRWRVLWTPATLYPGLKGRGTWSLAQVRLPAVTLVARDGGALPDTGFLAPYLAELVDGLTPEGYDEARWVIEMRDGDGPPQRVKVLGGKVGKKIRTTLDRRLQAAAEKAVRSAPGAASIVAIRPSTGEVLAVADALGGLGAFVDLYPPGSTFKVVTAGALVADGAGPGTSADCPASVVTAQRTIHNDEGHELGRTTLSGAFAASCNTTFARLAVEGVGAGKLAASARRFGFDTRFYPGVRMMEGDFPDPRSGAELAEAAIGQGRVQASPLLMASVAAAVADGSWRPPRLVSAKLVRESGGSVADPHPIPGAGALRTMMRAVVTSGTAAGAGLPGGTSGKTGTAEFDDAGSSHAWFIGYRGDLAFSAFVQGGGSGPKVAAPLAAAFLR</sequence>
<accession>A0A7D3W0F7</accession>
<feature type="domain" description="Penicillin-binding protein transpeptidase" evidence="1">
    <location>
        <begin position="243"/>
        <end position="511"/>
    </location>
</feature>
<dbReference type="SUPFAM" id="SSF56601">
    <property type="entry name" value="beta-lactamase/transpeptidase-like"/>
    <property type="match status" value="1"/>
</dbReference>
<evidence type="ECO:0000313" key="3">
    <source>
        <dbReference type="EMBL" id="QKG26478.1"/>
    </source>
</evidence>
<dbReference type="InterPro" id="IPR050515">
    <property type="entry name" value="Beta-lactam/transpept"/>
</dbReference>
<protein>
    <submittedName>
        <fullName evidence="3">Cell division protein FtsI</fullName>
    </submittedName>
</protein>
<name>A0A7D3W0F7_ACTVE</name>
<keyword evidence="3" id="KW-0131">Cell cycle</keyword>
<dbReference type="Gene3D" id="3.40.710.10">
    <property type="entry name" value="DD-peptidase/beta-lactamase superfamily"/>
    <property type="match status" value="1"/>
</dbReference>
<dbReference type="EMBL" id="CP053892">
    <property type="protein sequence ID" value="QKG26478.1"/>
    <property type="molecule type" value="Genomic_DNA"/>
</dbReference>
<reference evidence="3 4" key="1">
    <citation type="submission" date="2020-05" db="EMBL/GenBank/DDBJ databases">
        <title>Actinomadura verrucosospora NRRL-B18236 (PFL_A860) Genome sequencing and assembly.</title>
        <authorList>
            <person name="Samborskyy M."/>
        </authorList>
    </citation>
    <scope>NUCLEOTIDE SEQUENCE [LARGE SCALE GENOMIC DNA]</scope>
    <source>
        <strain evidence="3 4">NRRL:B18236</strain>
    </source>
</reference>
<evidence type="ECO:0000259" key="1">
    <source>
        <dbReference type="Pfam" id="PF00905"/>
    </source>
</evidence>
<dbReference type="Pfam" id="PF00905">
    <property type="entry name" value="Transpeptidase"/>
    <property type="match status" value="1"/>
</dbReference>
<dbReference type="Pfam" id="PF05223">
    <property type="entry name" value="MecA_N"/>
    <property type="match status" value="1"/>
</dbReference>
<evidence type="ECO:0000313" key="4">
    <source>
        <dbReference type="Proteomes" id="UP000501240"/>
    </source>
</evidence>
<dbReference type="InterPro" id="IPR032710">
    <property type="entry name" value="NTF2-like_dom_sf"/>
</dbReference>
<dbReference type="SUPFAM" id="SSF54427">
    <property type="entry name" value="NTF2-like"/>
    <property type="match status" value="1"/>
</dbReference>
<dbReference type="PANTHER" id="PTHR30627:SF24">
    <property type="entry name" value="PENICILLIN-BINDING PROTEIN 4B"/>
    <property type="match status" value="1"/>
</dbReference>
<dbReference type="GO" id="GO:0051301">
    <property type="term" value="P:cell division"/>
    <property type="evidence" value="ECO:0007669"/>
    <property type="project" value="UniProtKB-KW"/>
</dbReference>
<dbReference type="GO" id="GO:0005886">
    <property type="term" value="C:plasma membrane"/>
    <property type="evidence" value="ECO:0007669"/>
    <property type="project" value="TreeGrafter"/>
</dbReference>
<proteinExistence type="predicted"/>
<feature type="domain" description="NTF2-like N-terminal transpeptidase" evidence="2">
    <location>
        <begin position="35"/>
        <end position="142"/>
    </location>
</feature>
<dbReference type="GO" id="GO:0071972">
    <property type="term" value="F:peptidoglycan L,D-transpeptidase activity"/>
    <property type="evidence" value="ECO:0007669"/>
    <property type="project" value="TreeGrafter"/>
</dbReference>
<dbReference type="InterPro" id="IPR001460">
    <property type="entry name" value="PCN-bd_Tpept"/>
</dbReference>
<dbReference type="InterPro" id="IPR012338">
    <property type="entry name" value="Beta-lactam/transpept-like"/>
</dbReference>
<evidence type="ECO:0000259" key="2">
    <source>
        <dbReference type="Pfam" id="PF05223"/>
    </source>
</evidence>
<organism evidence="3 4">
    <name type="scientific">Actinomadura verrucosospora</name>
    <dbReference type="NCBI Taxonomy" id="46165"/>
    <lineage>
        <taxon>Bacteria</taxon>
        <taxon>Bacillati</taxon>
        <taxon>Actinomycetota</taxon>
        <taxon>Actinomycetes</taxon>
        <taxon>Streptosporangiales</taxon>
        <taxon>Thermomonosporaceae</taxon>
        <taxon>Actinomadura</taxon>
    </lineage>
</organism>
<dbReference type="Proteomes" id="UP000501240">
    <property type="component" value="Chromosome"/>
</dbReference>
<dbReference type="InterPro" id="IPR007887">
    <property type="entry name" value="MecA_N"/>
</dbReference>
<dbReference type="GO" id="GO:0008658">
    <property type="term" value="F:penicillin binding"/>
    <property type="evidence" value="ECO:0007669"/>
    <property type="project" value="InterPro"/>
</dbReference>
<keyword evidence="3" id="KW-0132">Cell division</keyword>
<dbReference type="GO" id="GO:0071555">
    <property type="term" value="P:cell wall organization"/>
    <property type="evidence" value="ECO:0007669"/>
    <property type="project" value="TreeGrafter"/>
</dbReference>
<keyword evidence="4" id="KW-1185">Reference proteome</keyword>
<dbReference type="GO" id="GO:0046677">
    <property type="term" value="P:response to antibiotic"/>
    <property type="evidence" value="ECO:0007669"/>
    <property type="project" value="InterPro"/>
</dbReference>